<sequence>MGIGDWSMHDKVVAALSSRSSHVGPEGTSTKTGERHTILKCEIEKRCLQCSDDLFSDIASKCDGYDAYDLLSLFDKKIYSCAAMHISDFLQAMENFLPVTMQDITKPATEGGCSGWEDGGGLNDIRNATILLDYMVSPVVGKCIFLVWLQQPVHYGSSQ</sequence>
<proteinExistence type="predicted"/>
<accession>A0AAD4P072</accession>
<evidence type="ECO:0000313" key="1">
    <source>
        <dbReference type="EMBL" id="KAH6821335.1"/>
    </source>
</evidence>
<evidence type="ECO:0000313" key="2">
    <source>
        <dbReference type="Proteomes" id="UP001190926"/>
    </source>
</evidence>
<protein>
    <submittedName>
        <fullName evidence="1">Peroxisome 1</fullName>
    </submittedName>
</protein>
<reference evidence="1 2" key="1">
    <citation type="journal article" date="2021" name="Nat. Commun.">
        <title>Incipient diploidization of the medicinal plant Perilla within 10,000 years.</title>
        <authorList>
            <person name="Zhang Y."/>
            <person name="Shen Q."/>
            <person name="Leng L."/>
            <person name="Zhang D."/>
            <person name="Chen S."/>
            <person name="Shi Y."/>
            <person name="Ning Z."/>
            <person name="Chen S."/>
        </authorList>
    </citation>
    <scope>NUCLEOTIDE SEQUENCE [LARGE SCALE GENOMIC DNA]</scope>
    <source>
        <strain evidence="2">cv. PC099</strain>
    </source>
</reference>
<dbReference type="EMBL" id="SDAM02002107">
    <property type="protein sequence ID" value="KAH6821335.1"/>
    <property type="molecule type" value="Genomic_DNA"/>
</dbReference>
<gene>
    <name evidence="1" type="ORF">C2S53_006166</name>
</gene>
<dbReference type="AlphaFoldDB" id="A0AAD4P072"/>
<organism evidence="1 2">
    <name type="scientific">Perilla frutescens var. hirtella</name>
    <name type="common">Perilla citriodora</name>
    <name type="synonym">Perilla setoyensis</name>
    <dbReference type="NCBI Taxonomy" id="608512"/>
    <lineage>
        <taxon>Eukaryota</taxon>
        <taxon>Viridiplantae</taxon>
        <taxon>Streptophyta</taxon>
        <taxon>Embryophyta</taxon>
        <taxon>Tracheophyta</taxon>
        <taxon>Spermatophyta</taxon>
        <taxon>Magnoliopsida</taxon>
        <taxon>eudicotyledons</taxon>
        <taxon>Gunneridae</taxon>
        <taxon>Pentapetalae</taxon>
        <taxon>asterids</taxon>
        <taxon>lamiids</taxon>
        <taxon>Lamiales</taxon>
        <taxon>Lamiaceae</taxon>
        <taxon>Nepetoideae</taxon>
        <taxon>Elsholtzieae</taxon>
        <taxon>Perilla</taxon>
    </lineage>
</organism>
<dbReference type="Proteomes" id="UP001190926">
    <property type="component" value="Unassembled WGS sequence"/>
</dbReference>
<name>A0AAD4P072_PERFH</name>
<comment type="caution">
    <text evidence="1">The sequence shown here is derived from an EMBL/GenBank/DDBJ whole genome shotgun (WGS) entry which is preliminary data.</text>
</comment>
<keyword evidence="2" id="KW-1185">Reference proteome</keyword>